<organism evidence="1 2">
    <name type="scientific">Chloebia gouldiae</name>
    <name type="common">Gouldian finch</name>
    <name type="synonym">Erythrura gouldiae</name>
    <dbReference type="NCBI Taxonomy" id="44316"/>
    <lineage>
        <taxon>Eukaryota</taxon>
        <taxon>Metazoa</taxon>
        <taxon>Chordata</taxon>
        <taxon>Craniata</taxon>
        <taxon>Vertebrata</taxon>
        <taxon>Euteleostomi</taxon>
        <taxon>Archelosauria</taxon>
        <taxon>Archosauria</taxon>
        <taxon>Dinosauria</taxon>
        <taxon>Saurischia</taxon>
        <taxon>Theropoda</taxon>
        <taxon>Coelurosauria</taxon>
        <taxon>Aves</taxon>
        <taxon>Neognathae</taxon>
        <taxon>Neoaves</taxon>
        <taxon>Telluraves</taxon>
        <taxon>Australaves</taxon>
        <taxon>Passeriformes</taxon>
        <taxon>Passeroidea</taxon>
        <taxon>Passeridae</taxon>
        <taxon>Chloebia</taxon>
    </lineage>
</organism>
<name>A0A3L8SL23_CHLGU</name>
<dbReference type="AlphaFoldDB" id="A0A3L8SL23"/>
<comment type="caution">
    <text evidence="1">The sequence shown here is derived from an EMBL/GenBank/DDBJ whole genome shotgun (WGS) entry which is preliminary data.</text>
</comment>
<accession>A0A3L8SL23</accession>
<reference evidence="1 2" key="1">
    <citation type="journal article" date="2018" name="Proc. R. Soc. B">
        <title>A non-coding region near Follistatin controls head colour polymorphism in the Gouldian finch.</title>
        <authorList>
            <person name="Toomey M.B."/>
            <person name="Marques C.I."/>
            <person name="Andrade P."/>
            <person name="Araujo P.M."/>
            <person name="Sabatino S."/>
            <person name="Gazda M.A."/>
            <person name="Afonso S."/>
            <person name="Lopes R.J."/>
            <person name="Corbo J.C."/>
            <person name="Carneiro M."/>
        </authorList>
    </citation>
    <scope>NUCLEOTIDE SEQUENCE [LARGE SCALE GENOMIC DNA]</scope>
    <source>
        <strain evidence="1">Red01</strain>
        <tissue evidence="1">Muscle</tissue>
    </source>
</reference>
<dbReference type="Proteomes" id="UP000276834">
    <property type="component" value="Unassembled WGS sequence"/>
</dbReference>
<dbReference type="EMBL" id="QUSF01000017">
    <property type="protein sequence ID" value="RLW03044.1"/>
    <property type="molecule type" value="Genomic_DNA"/>
</dbReference>
<keyword evidence="2" id="KW-1185">Reference proteome</keyword>
<protein>
    <submittedName>
        <fullName evidence="1">Uncharacterized protein</fullName>
    </submittedName>
</protein>
<evidence type="ECO:0000313" key="1">
    <source>
        <dbReference type="EMBL" id="RLW03044.1"/>
    </source>
</evidence>
<evidence type="ECO:0000313" key="2">
    <source>
        <dbReference type="Proteomes" id="UP000276834"/>
    </source>
</evidence>
<sequence length="219" mass="24050">MDEIEEYRSLWSPIYVTKQKCGANAEFLSGSAILMSAQLREIALHSECDGRAEQCEPSSITTLAGGNTSTVLWRNLSETDPVFLLEVQDDQYKAGAVLGVSDLVFLQFEVTGLQWKMSVGRQFPQVPQGKHVLTQRAELQRSHCLKELSYLQLMKLFCRRSPGLHRHAETGENLADVISFLQTSAVGLSPPEHSSVLAALVLLEAMCCSPGQGNEVPSA</sequence>
<proteinExistence type="predicted"/>
<gene>
    <name evidence="1" type="ORF">DV515_00006971</name>
</gene>